<reference evidence="2 3" key="1">
    <citation type="journal article" date="2015" name="Nature">
        <title>rRNA introns, odd ribosomes, and small enigmatic genomes across a large radiation of phyla.</title>
        <authorList>
            <person name="Brown C.T."/>
            <person name="Hug L.A."/>
            <person name="Thomas B.C."/>
            <person name="Sharon I."/>
            <person name="Castelle C.J."/>
            <person name="Singh A."/>
            <person name="Wilkins M.J."/>
            <person name="Williams K.H."/>
            <person name="Banfield J.F."/>
        </authorList>
    </citation>
    <scope>NUCLEOTIDE SEQUENCE [LARGE SCALE GENOMIC DNA]</scope>
</reference>
<gene>
    <name evidence="2" type="ORF">UU14_C0002G0014</name>
</gene>
<sequence length="227" mass="24925">MNTKSIMYVVVTGLVLNIFVLYWLFFTLSTRVDKQLSRQSIVASNSAQLAGDDEGEVVERNVTFIGPSSGCGTECVKRIDDLEREVEYLKSSLTSPAQTSQTTASVGAKEVFVPLGSGSSQSRDYEDVPGMAAYIDSSAYSTIDYVRFEGSLRIPSGVGRVYTRVYNKTDGNFVWSSEVTTETDKTYIFQSDHMSLASGNKLYQIQLKSTVGALALIESARIKIVLK</sequence>
<evidence type="ECO:0000313" key="3">
    <source>
        <dbReference type="Proteomes" id="UP000034664"/>
    </source>
</evidence>
<organism evidence="2 3">
    <name type="scientific">Candidatus Roizmanbacteria bacterium GW2011_GWB1_40_7</name>
    <dbReference type="NCBI Taxonomy" id="1618482"/>
    <lineage>
        <taxon>Bacteria</taxon>
        <taxon>Candidatus Roizmaniibacteriota</taxon>
    </lineage>
</organism>
<evidence type="ECO:0000256" key="1">
    <source>
        <dbReference type="SAM" id="Phobius"/>
    </source>
</evidence>
<comment type="caution">
    <text evidence="2">The sequence shown here is derived from an EMBL/GenBank/DDBJ whole genome shotgun (WGS) entry which is preliminary data.</text>
</comment>
<dbReference type="Proteomes" id="UP000034664">
    <property type="component" value="Unassembled WGS sequence"/>
</dbReference>
<dbReference type="AlphaFoldDB" id="A0A0G0TD76"/>
<dbReference type="EMBL" id="LBZM01000002">
    <property type="protein sequence ID" value="KKR72761.1"/>
    <property type="molecule type" value="Genomic_DNA"/>
</dbReference>
<keyword evidence="1" id="KW-0472">Membrane</keyword>
<name>A0A0G0TD76_9BACT</name>
<protein>
    <submittedName>
        <fullName evidence="2">Uncharacterized protein</fullName>
    </submittedName>
</protein>
<feature type="transmembrane region" description="Helical" evidence="1">
    <location>
        <begin position="6"/>
        <end position="28"/>
    </location>
</feature>
<evidence type="ECO:0000313" key="2">
    <source>
        <dbReference type="EMBL" id="KKR72761.1"/>
    </source>
</evidence>
<keyword evidence="1" id="KW-1133">Transmembrane helix</keyword>
<proteinExistence type="predicted"/>
<keyword evidence="1" id="KW-0812">Transmembrane</keyword>
<accession>A0A0G0TD76</accession>